<evidence type="ECO:0000313" key="2">
    <source>
        <dbReference type="Proteomes" id="UP001523262"/>
    </source>
</evidence>
<organism evidence="1 2">
    <name type="scientific">Neobacillus pocheonensis</name>
    <dbReference type="NCBI Taxonomy" id="363869"/>
    <lineage>
        <taxon>Bacteria</taxon>
        <taxon>Bacillati</taxon>
        <taxon>Bacillota</taxon>
        <taxon>Bacilli</taxon>
        <taxon>Bacillales</taxon>
        <taxon>Bacillaceae</taxon>
        <taxon>Neobacillus</taxon>
    </lineage>
</organism>
<evidence type="ECO:0000313" key="1">
    <source>
        <dbReference type="EMBL" id="MCM2534958.1"/>
    </source>
</evidence>
<protein>
    <submittedName>
        <fullName evidence="1">Fur-regulated basic protein FbpA</fullName>
    </submittedName>
</protein>
<dbReference type="Pfam" id="PF13076">
    <property type="entry name" value="Fur_reg_FbpA"/>
    <property type="match status" value="1"/>
</dbReference>
<keyword evidence="2" id="KW-1185">Reference proteome</keyword>
<gene>
    <name evidence="1" type="ORF">NDK43_24750</name>
</gene>
<dbReference type="Proteomes" id="UP001523262">
    <property type="component" value="Unassembled WGS sequence"/>
</dbReference>
<accession>A0ABT0WFD6</accession>
<proteinExistence type="predicted"/>
<comment type="caution">
    <text evidence="1">The sequence shown here is derived from an EMBL/GenBank/DDBJ whole genome shotgun (WGS) entry which is preliminary data.</text>
</comment>
<name>A0ABT0WFD6_9BACI</name>
<sequence>MENILRKIVENKRKKLIEKLITFNVYKKEDKHLFEVSLTELENEYRKFQ</sequence>
<dbReference type="EMBL" id="JAMQCR010000002">
    <property type="protein sequence ID" value="MCM2534958.1"/>
    <property type="molecule type" value="Genomic_DNA"/>
</dbReference>
<reference evidence="1 2" key="1">
    <citation type="submission" date="2022-06" db="EMBL/GenBank/DDBJ databases">
        <authorList>
            <person name="Jeon C.O."/>
        </authorList>
    </citation>
    <scope>NUCLEOTIDE SEQUENCE [LARGE SCALE GENOMIC DNA]</scope>
    <source>
        <strain evidence="1 2">KCTC 13943</strain>
    </source>
</reference>
<dbReference type="InterPro" id="IPR025072">
    <property type="entry name" value="Fur_reg_FbpA"/>
</dbReference>